<protein>
    <submittedName>
        <fullName evidence="2">Uncharacterized protein</fullName>
    </submittedName>
</protein>
<keyword evidence="3" id="KW-1185">Reference proteome</keyword>
<proteinExistence type="predicted"/>
<feature type="compositionally biased region" description="Polar residues" evidence="1">
    <location>
        <begin position="82"/>
        <end position="99"/>
    </location>
</feature>
<evidence type="ECO:0000313" key="3">
    <source>
        <dbReference type="Proteomes" id="UP000499080"/>
    </source>
</evidence>
<dbReference type="AlphaFoldDB" id="A0A4Y2PK98"/>
<dbReference type="EMBL" id="BGPR01011278">
    <property type="protein sequence ID" value="GBN50496.1"/>
    <property type="molecule type" value="Genomic_DNA"/>
</dbReference>
<feature type="region of interest" description="Disordered" evidence="1">
    <location>
        <begin position="52"/>
        <end position="121"/>
    </location>
</feature>
<organism evidence="2 3">
    <name type="scientific">Araneus ventricosus</name>
    <name type="common">Orbweaver spider</name>
    <name type="synonym">Epeira ventricosa</name>
    <dbReference type="NCBI Taxonomy" id="182803"/>
    <lineage>
        <taxon>Eukaryota</taxon>
        <taxon>Metazoa</taxon>
        <taxon>Ecdysozoa</taxon>
        <taxon>Arthropoda</taxon>
        <taxon>Chelicerata</taxon>
        <taxon>Arachnida</taxon>
        <taxon>Araneae</taxon>
        <taxon>Araneomorphae</taxon>
        <taxon>Entelegynae</taxon>
        <taxon>Araneoidea</taxon>
        <taxon>Araneidae</taxon>
        <taxon>Araneus</taxon>
    </lineage>
</organism>
<name>A0A4Y2PK98_ARAVE</name>
<dbReference type="Proteomes" id="UP000499080">
    <property type="component" value="Unassembled WGS sequence"/>
</dbReference>
<accession>A0A4Y2PK98</accession>
<evidence type="ECO:0000256" key="1">
    <source>
        <dbReference type="SAM" id="MobiDB-lite"/>
    </source>
</evidence>
<evidence type="ECO:0000313" key="2">
    <source>
        <dbReference type="EMBL" id="GBN50496.1"/>
    </source>
</evidence>
<reference evidence="2 3" key="1">
    <citation type="journal article" date="2019" name="Sci. Rep.">
        <title>Orb-weaving spider Araneus ventricosus genome elucidates the spidroin gene catalogue.</title>
        <authorList>
            <person name="Kono N."/>
            <person name="Nakamura H."/>
            <person name="Ohtoshi R."/>
            <person name="Moran D.A.P."/>
            <person name="Shinohara A."/>
            <person name="Yoshida Y."/>
            <person name="Fujiwara M."/>
            <person name="Mori M."/>
            <person name="Tomita M."/>
            <person name="Arakawa K."/>
        </authorList>
    </citation>
    <scope>NUCLEOTIDE SEQUENCE [LARGE SCALE GENOMIC DNA]</scope>
</reference>
<gene>
    <name evidence="2" type="ORF">AVEN_179052_1</name>
</gene>
<sequence length="121" mass="12996">MTLCEEAPQEASFQKMKESTVVRSVCDLGQGKKLVTTSAPSCGWSYNLPKAASQNLEPEDDSDVTGCNSPADADPGCPPLMSSPQSPKTYPEKASSSSEVFPDPYVTRSGRTVRPPERLDL</sequence>
<comment type="caution">
    <text evidence="2">The sequence shown here is derived from an EMBL/GenBank/DDBJ whole genome shotgun (WGS) entry which is preliminary data.</text>
</comment>